<evidence type="ECO:0000313" key="1">
    <source>
        <dbReference type="EMBL" id="KZN97739.1"/>
    </source>
</evidence>
<dbReference type="STRING" id="33936.AZI98_01965"/>
<evidence type="ECO:0000313" key="2">
    <source>
        <dbReference type="Proteomes" id="UP000076476"/>
    </source>
</evidence>
<sequence>MAQLIKMEDYISRYEIDLNRYANQFIRLKKQQWEEIKKRFESIQFAHTTLDSEKQLFLDRIFNSQLVWASSTIREISPMDEAFEKDSLLKYFLQRFPDTYFVMYYPVFLIKKASVQGEIIIIRPTDIVCLTALEYKENNVLIGTKQKFWLKRDDQGEKKILSPIIGLERTANIVKQILSNAEVDFPIRKILLNRTGYIHASELPADIEIIDVRSYDDWFQNMRRQPSPFKNMQLKAVKALLASCATNAVKRFNE</sequence>
<organism evidence="1 2">
    <name type="scientific">Aeribacillus pallidus</name>
    <dbReference type="NCBI Taxonomy" id="33936"/>
    <lineage>
        <taxon>Bacteria</taxon>
        <taxon>Bacillati</taxon>
        <taxon>Bacillota</taxon>
        <taxon>Bacilli</taxon>
        <taxon>Bacillales</taxon>
        <taxon>Bacillaceae</taxon>
        <taxon>Aeribacillus</taxon>
    </lineage>
</organism>
<comment type="caution">
    <text evidence="1">The sequence shown here is derived from an EMBL/GenBank/DDBJ whole genome shotgun (WGS) entry which is preliminary data.</text>
</comment>
<name>A0A165Z258_9BACI</name>
<accession>A0A165Z258</accession>
<dbReference type="Proteomes" id="UP000076476">
    <property type="component" value="Unassembled WGS sequence"/>
</dbReference>
<gene>
    <name evidence="1" type="ORF">AZI98_01965</name>
</gene>
<protein>
    <recommendedName>
        <fullName evidence="3">NERD domain-containing protein</fullName>
    </recommendedName>
</protein>
<dbReference type="RefSeq" id="WP_063386607.1">
    <property type="nucleotide sequence ID" value="NZ_LWBR01000006.1"/>
</dbReference>
<dbReference type="EMBL" id="LWBR01000006">
    <property type="protein sequence ID" value="KZN97739.1"/>
    <property type="molecule type" value="Genomic_DNA"/>
</dbReference>
<dbReference type="OrthoDB" id="2433183at2"/>
<reference evidence="1 2" key="1">
    <citation type="submission" date="2016-04" db="EMBL/GenBank/DDBJ databases">
        <title>Draft genome sequence of Aeribacillus pallidus 8m3 from petroleum reservoir.</title>
        <authorList>
            <person name="Poltaraus A.B."/>
            <person name="Nazina T.N."/>
            <person name="Tourova T.P."/>
            <person name="Malakho S.M."/>
            <person name="Korshunova A.V."/>
            <person name="Sokolova D.S."/>
        </authorList>
    </citation>
    <scope>NUCLEOTIDE SEQUENCE [LARGE SCALE GENOMIC DNA]</scope>
    <source>
        <strain evidence="1 2">8m3</strain>
    </source>
</reference>
<proteinExistence type="predicted"/>
<evidence type="ECO:0008006" key="3">
    <source>
        <dbReference type="Google" id="ProtNLM"/>
    </source>
</evidence>
<dbReference type="AlphaFoldDB" id="A0A165Z258"/>
<keyword evidence="2" id="KW-1185">Reference proteome</keyword>